<name>A0A5J6L434_9MICO</name>
<dbReference type="AlphaFoldDB" id="A0A5J6L434"/>
<evidence type="ECO:0000256" key="1">
    <source>
        <dbReference type="SAM" id="MobiDB-lite"/>
    </source>
</evidence>
<reference evidence="3" key="1">
    <citation type="submission" date="2019-09" db="EMBL/GenBank/DDBJ databases">
        <title>Mumia zhuanghuii sp. nov. isolated from the intestinal contents of plateau pika (Ochotona curzoniae) in the Qinghai-Tibet plateau of China.</title>
        <authorList>
            <person name="Tian Z."/>
        </authorList>
    </citation>
    <scope>NUCLEOTIDE SEQUENCE [LARGE SCALE GENOMIC DNA]</scope>
    <source>
        <strain evidence="3">L-031</strain>
    </source>
</reference>
<evidence type="ECO:0000313" key="2">
    <source>
        <dbReference type="EMBL" id="QEW03379.1"/>
    </source>
</evidence>
<dbReference type="EMBL" id="CP044232">
    <property type="protein sequence ID" value="QEW03379.1"/>
    <property type="molecule type" value="Genomic_DNA"/>
</dbReference>
<dbReference type="KEGG" id="mlz:F6J85_09885"/>
<dbReference type="Proteomes" id="UP000325516">
    <property type="component" value="Chromosome"/>
</dbReference>
<evidence type="ECO:0000313" key="3">
    <source>
        <dbReference type="Proteomes" id="UP000325516"/>
    </source>
</evidence>
<feature type="compositionally biased region" description="Basic and acidic residues" evidence="1">
    <location>
        <begin position="1"/>
        <end position="14"/>
    </location>
</feature>
<dbReference type="NCBIfam" id="TIGR03544">
    <property type="entry name" value="DivI1A_domain"/>
    <property type="match status" value="2"/>
</dbReference>
<gene>
    <name evidence="2" type="ORF">F6J85_09885</name>
</gene>
<dbReference type="NCBIfam" id="TIGR03543">
    <property type="entry name" value="divI1A_rptt_fam"/>
    <property type="match status" value="1"/>
</dbReference>
<dbReference type="InterPro" id="IPR019932">
    <property type="entry name" value="CHP03543"/>
</dbReference>
<feature type="region of interest" description="Disordered" evidence="1">
    <location>
        <begin position="1"/>
        <end position="34"/>
    </location>
</feature>
<dbReference type="RefSeq" id="WP_150924840.1">
    <property type="nucleotide sequence ID" value="NZ_CP044232.1"/>
</dbReference>
<keyword evidence="3" id="KW-1185">Reference proteome</keyword>
<organism evidence="2 3">
    <name type="scientific">Microbacterium lushaniae</name>
    <dbReference type="NCBI Taxonomy" id="2614639"/>
    <lineage>
        <taxon>Bacteria</taxon>
        <taxon>Bacillati</taxon>
        <taxon>Actinomycetota</taxon>
        <taxon>Actinomycetes</taxon>
        <taxon>Micrococcales</taxon>
        <taxon>Microbacteriaceae</taxon>
        <taxon>Microbacterium</taxon>
    </lineage>
</organism>
<protein>
    <submittedName>
        <fullName evidence="2">DivIVA domain-containing protein</fullName>
    </submittedName>
</protein>
<sequence length="199" mass="21962">MTLETERAADRADDAAAESRVPFPDAPGRQKGYEKRAVDAFLEQARDAFESDEPDALRSAEVRATAFPLVRHGYAIAAVDAALGRIEDAFAARERERAMSRRGARAWVAESRETAQVVLDRLLRPHGQRFDGVGVLRYGYRVDEVDLVADKIARYLAAGEPVTADQVRAVAFRMQRGGYREEQVDAVLDAVVEVMLAVG</sequence>
<proteinExistence type="predicted"/>
<dbReference type="Gene3D" id="6.10.250.660">
    <property type="match status" value="1"/>
</dbReference>
<accession>A0A5J6L434</accession>
<dbReference type="InterPro" id="IPR019933">
    <property type="entry name" value="DivIVA_domain"/>
</dbReference>